<dbReference type="Proteomes" id="UP001597353">
    <property type="component" value="Unassembled WGS sequence"/>
</dbReference>
<evidence type="ECO:0000256" key="3">
    <source>
        <dbReference type="ARBA" id="ARBA00023125"/>
    </source>
</evidence>
<dbReference type="InterPro" id="IPR005119">
    <property type="entry name" value="LysR_subst-bd"/>
</dbReference>
<accession>A0ABW4S2P8</accession>
<dbReference type="RefSeq" id="WP_390259704.1">
    <property type="nucleotide sequence ID" value="NZ_JBHUGH010000003.1"/>
</dbReference>
<dbReference type="InterPro" id="IPR058163">
    <property type="entry name" value="LysR-type_TF_proteobact-type"/>
</dbReference>
<proteinExistence type="inferred from homology"/>
<sequence>MIDLNHLRVFERVAAHGSFSAAARELGLPRSSVSRAISALEDTLGARLMQRTTRAVRLTAAGAALHERAAVIMDDLETAVHVIEDLNATPSGPLRISAGVPLGTHLLGDALPVFLERYPDIRVDLRLENAPVNLLAENIDVAVRIGDLPDSSFVAQRIGILDRVLCAAPSYLDAFGRPERPEDLAGHRIVDLPPEEGRFRIWELAGKEGSATVRVEPTVTVDNVLTLHRIVRGGAGIAITAGKLFHEDEAEGVLERILPDYEISSVPLSLIYPSRKGLSPAVRAFADFMRELGASKPVRC</sequence>
<dbReference type="SUPFAM" id="SSF53850">
    <property type="entry name" value="Periplasmic binding protein-like II"/>
    <property type="match status" value="1"/>
</dbReference>
<keyword evidence="4" id="KW-0804">Transcription</keyword>
<dbReference type="SUPFAM" id="SSF46785">
    <property type="entry name" value="Winged helix' DNA-binding domain"/>
    <property type="match status" value="1"/>
</dbReference>
<keyword evidence="2" id="KW-0805">Transcription regulation</keyword>
<dbReference type="InterPro" id="IPR036388">
    <property type="entry name" value="WH-like_DNA-bd_sf"/>
</dbReference>
<keyword evidence="7" id="KW-1185">Reference proteome</keyword>
<dbReference type="Gene3D" id="3.40.190.290">
    <property type="match status" value="1"/>
</dbReference>
<evidence type="ECO:0000313" key="7">
    <source>
        <dbReference type="Proteomes" id="UP001597353"/>
    </source>
</evidence>
<dbReference type="PRINTS" id="PR00039">
    <property type="entry name" value="HTHLYSR"/>
</dbReference>
<dbReference type="PANTHER" id="PTHR30537:SF5">
    <property type="entry name" value="HTH-TYPE TRANSCRIPTIONAL ACTIVATOR TTDR-RELATED"/>
    <property type="match status" value="1"/>
</dbReference>
<dbReference type="CDD" id="cd08422">
    <property type="entry name" value="PBP2_CrgA_like"/>
    <property type="match status" value="1"/>
</dbReference>
<dbReference type="InterPro" id="IPR036390">
    <property type="entry name" value="WH_DNA-bd_sf"/>
</dbReference>
<evidence type="ECO:0000256" key="1">
    <source>
        <dbReference type="ARBA" id="ARBA00009437"/>
    </source>
</evidence>
<dbReference type="Pfam" id="PF00126">
    <property type="entry name" value="HTH_1"/>
    <property type="match status" value="1"/>
</dbReference>
<dbReference type="PANTHER" id="PTHR30537">
    <property type="entry name" value="HTH-TYPE TRANSCRIPTIONAL REGULATOR"/>
    <property type="match status" value="1"/>
</dbReference>
<dbReference type="Pfam" id="PF03466">
    <property type="entry name" value="LysR_substrate"/>
    <property type="match status" value="1"/>
</dbReference>
<dbReference type="InterPro" id="IPR000847">
    <property type="entry name" value="LysR_HTH_N"/>
</dbReference>
<dbReference type="EMBL" id="JBHUGH010000003">
    <property type="protein sequence ID" value="MFD1911373.1"/>
    <property type="molecule type" value="Genomic_DNA"/>
</dbReference>
<name>A0ABW4S2P8_9RHOB</name>
<comment type="similarity">
    <text evidence="1">Belongs to the LysR transcriptional regulatory family.</text>
</comment>
<gene>
    <name evidence="6" type="ORF">ACFSGJ_03990</name>
</gene>
<keyword evidence="3" id="KW-0238">DNA-binding</keyword>
<evidence type="ECO:0000313" key="6">
    <source>
        <dbReference type="EMBL" id="MFD1911373.1"/>
    </source>
</evidence>
<evidence type="ECO:0000256" key="2">
    <source>
        <dbReference type="ARBA" id="ARBA00023015"/>
    </source>
</evidence>
<reference evidence="7" key="1">
    <citation type="journal article" date="2019" name="Int. J. Syst. Evol. Microbiol.">
        <title>The Global Catalogue of Microorganisms (GCM) 10K type strain sequencing project: providing services to taxonomists for standard genome sequencing and annotation.</title>
        <authorList>
            <consortium name="The Broad Institute Genomics Platform"/>
            <consortium name="The Broad Institute Genome Sequencing Center for Infectious Disease"/>
            <person name="Wu L."/>
            <person name="Ma J."/>
        </authorList>
    </citation>
    <scope>NUCLEOTIDE SEQUENCE [LARGE SCALE GENOMIC DNA]</scope>
    <source>
        <strain evidence="7">CGMCC 4.7242</strain>
    </source>
</reference>
<feature type="domain" description="HTH lysR-type" evidence="5">
    <location>
        <begin position="2"/>
        <end position="59"/>
    </location>
</feature>
<dbReference type="PROSITE" id="PS50931">
    <property type="entry name" value="HTH_LYSR"/>
    <property type="match status" value="1"/>
</dbReference>
<evidence type="ECO:0000256" key="4">
    <source>
        <dbReference type="ARBA" id="ARBA00023163"/>
    </source>
</evidence>
<organism evidence="6 7">
    <name type="scientific">Halodurantibacterium flavum</name>
    <dbReference type="NCBI Taxonomy" id="1382802"/>
    <lineage>
        <taxon>Bacteria</taxon>
        <taxon>Pseudomonadati</taxon>
        <taxon>Pseudomonadota</taxon>
        <taxon>Alphaproteobacteria</taxon>
        <taxon>Rhodobacterales</taxon>
        <taxon>Paracoccaceae</taxon>
        <taxon>Halodurantibacterium</taxon>
    </lineage>
</organism>
<dbReference type="Gene3D" id="1.10.10.10">
    <property type="entry name" value="Winged helix-like DNA-binding domain superfamily/Winged helix DNA-binding domain"/>
    <property type="match status" value="1"/>
</dbReference>
<protein>
    <submittedName>
        <fullName evidence="6">LysR substrate-binding domain-containing protein</fullName>
    </submittedName>
</protein>
<comment type="caution">
    <text evidence="6">The sequence shown here is derived from an EMBL/GenBank/DDBJ whole genome shotgun (WGS) entry which is preliminary data.</text>
</comment>
<evidence type="ECO:0000259" key="5">
    <source>
        <dbReference type="PROSITE" id="PS50931"/>
    </source>
</evidence>